<dbReference type="AlphaFoldDB" id="A0A8K0GH83"/>
<comment type="caution">
    <text evidence="2">The sequence shown here is derived from an EMBL/GenBank/DDBJ whole genome shotgun (WGS) entry which is preliminary data.</text>
</comment>
<evidence type="ECO:0000313" key="3">
    <source>
        <dbReference type="Proteomes" id="UP000801492"/>
    </source>
</evidence>
<keyword evidence="3" id="KW-1185">Reference proteome</keyword>
<protein>
    <submittedName>
        <fullName evidence="2">Uncharacterized protein</fullName>
    </submittedName>
</protein>
<gene>
    <name evidence="2" type="ORF">ILUMI_01643</name>
</gene>
<dbReference type="EMBL" id="VTPC01000747">
    <property type="protein sequence ID" value="KAF2904530.1"/>
    <property type="molecule type" value="Genomic_DNA"/>
</dbReference>
<feature type="region of interest" description="Disordered" evidence="1">
    <location>
        <begin position="201"/>
        <end position="220"/>
    </location>
</feature>
<name>A0A8K0GH83_IGNLU</name>
<accession>A0A8K0GH83</accession>
<evidence type="ECO:0000313" key="2">
    <source>
        <dbReference type="EMBL" id="KAF2904530.1"/>
    </source>
</evidence>
<organism evidence="2 3">
    <name type="scientific">Ignelater luminosus</name>
    <name type="common">Cucubano</name>
    <name type="synonym">Pyrophorus luminosus</name>
    <dbReference type="NCBI Taxonomy" id="2038154"/>
    <lineage>
        <taxon>Eukaryota</taxon>
        <taxon>Metazoa</taxon>
        <taxon>Ecdysozoa</taxon>
        <taxon>Arthropoda</taxon>
        <taxon>Hexapoda</taxon>
        <taxon>Insecta</taxon>
        <taxon>Pterygota</taxon>
        <taxon>Neoptera</taxon>
        <taxon>Endopterygota</taxon>
        <taxon>Coleoptera</taxon>
        <taxon>Polyphaga</taxon>
        <taxon>Elateriformia</taxon>
        <taxon>Elateroidea</taxon>
        <taxon>Elateridae</taxon>
        <taxon>Agrypninae</taxon>
        <taxon>Pyrophorini</taxon>
        <taxon>Ignelater</taxon>
    </lineage>
</organism>
<proteinExistence type="predicted"/>
<feature type="compositionally biased region" description="Polar residues" evidence="1">
    <location>
        <begin position="201"/>
        <end position="216"/>
    </location>
</feature>
<dbReference type="OrthoDB" id="6784215at2759"/>
<reference evidence="2" key="1">
    <citation type="submission" date="2019-08" db="EMBL/GenBank/DDBJ databases">
        <title>The genome of the North American firefly Photinus pyralis.</title>
        <authorList>
            <consortium name="Photinus pyralis genome working group"/>
            <person name="Fallon T.R."/>
            <person name="Sander Lower S.E."/>
            <person name="Weng J.-K."/>
        </authorList>
    </citation>
    <scope>NUCLEOTIDE SEQUENCE</scope>
    <source>
        <strain evidence="2">TRF0915ILg1</strain>
        <tissue evidence="2">Whole body</tissue>
    </source>
</reference>
<feature type="non-terminal residue" evidence="2">
    <location>
        <position position="359"/>
    </location>
</feature>
<dbReference type="Proteomes" id="UP000801492">
    <property type="component" value="Unassembled WGS sequence"/>
</dbReference>
<evidence type="ECO:0000256" key="1">
    <source>
        <dbReference type="SAM" id="MobiDB-lite"/>
    </source>
</evidence>
<sequence length="359" mass="40438">MVFSSSAYHYAPKARTTQCRDDDTAFGQSLSYILDDAPRVYSGDKTNFQLCPNQKTALAPKSCKKVYEIDLNQAQLTPADVAAPKPSNPVGERQYANGVTPIPLSKSQKRTNVETNFDELEEYDSTSIIYPTKTFDVTNMPVVLMNETENSGNLNNSHVNLNDVLLWLVTPEEKVKKTTENFRGTQSDSEEDVSGVLSVSGFTKRQQTEPHQPTTTKARKTRQRIVWNNEMNLHVMRCYYTITNLETKPNLTEIITTVVLVTTNDPDSQLSAFKRAMLEFSDMNPTKRPRIFNQNNSKKLAVVLKLLETRILPYYLSTDDTFEQVHSVIYAPAVIAVRLNGADVGQESCTTKGRDKMMP</sequence>